<keyword evidence="5" id="KW-0493">Microtubule</keyword>
<dbReference type="AlphaFoldDB" id="A0A7R8U9J5"/>
<dbReference type="GO" id="GO:0005819">
    <property type="term" value="C:spindle"/>
    <property type="evidence" value="ECO:0007669"/>
    <property type="project" value="UniProtKB-SubCell"/>
</dbReference>
<evidence type="ECO:0000256" key="8">
    <source>
        <dbReference type="ARBA" id="ARBA00023212"/>
    </source>
</evidence>
<comment type="similarity">
    <text evidence="2">Belongs to the HAUS3 family.</text>
</comment>
<dbReference type="Proteomes" id="UP000594454">
    <property type="component" value="Chromosome 1"/>
</dbReference>
<evidence type="ECO:0000256" key="4">
    <source>
        <dbReference type="ARBA" id="ARBA00022618"/>
    </source>
</evidence>
<gene>
    <name evidence="12" type="ORF">HERILL_LOCUS70</name>
</gene>
<accession>A0A7R8U9J5</accession>
<proteinExistence type="inferred from homology"/>
<dbReference type="OrthoDB" id="8187957at2759"/>
<comment type="subcellular location">
    <subcellularLocation>
        <location evidence="1">Cytoplasm</location>
        <location evidence="1">Cytoskeleton</location>
        <location evidence="1">Spindle</location>
    </subcellularLocation>
</comment>
<evidence type="ECO:0000256" key="6">
    <source>
        <dbReference type="ARBA" id="ARBA00022776"/>
    </source>
</evidence>
<evidence type="ECO:0000313" key="12">
    <source>
        <dbReference type="EMBL" id="CAD7076670.1"/>
    </source>
</evidence>
<keyword evidence="8" id="KW-0206">Cytoskeleton</keyword>
<reference evidence="12 13" key="1">
    <citation type="submission" date="2020-11" db="EMBL/GenBank/DDBJ databases">
        <authorList>
            <person name="Wallbank WR R."/>
            <person name="Pardo Diaz C."/>
            <person name="Kozak K."/>
            <person name="Martin S."/>
            <person name="Jiggins C."/>
            <person name="Moest M."/>
            <person name="Warren A I."/>
            <person name="Generalovic N T."/>
            <person name="Byers J.R.P. K."/>
            <person name="Montejo-Kovacevich G."/>
            <person name="Yen C E."/>
        </authorList>
    </citation>
    <scope>NUCLEOTIDE SEQUENCE [LARGE SCALE GENOMIC DNA]</scope>
</reference>
<evidence type="ECO:0000256" key="10">
    <source>
        <dbReference type="SAM" id="Coils"/>
    </source>
</evidence>
<keyword evidence="9" id="KW-0131">Cell cycle</keyword>
<feature type="coiled-coil region" evidence="10">
    <location>
        <begin position="84"/>
        <end position="167"/>
    </location>
</feature>
<dbReference type="GO" id="GO:0005874">
    <property type="term" value="C:microtubule"/>
    <property type="evidence" value="ECO:0007669"/>
    <property type="project" value="UniProtKB-KW"/>
</dbReference>
<name>A0A7R8U9J5_HERIL</name>
<keyword evidence="6" id="KW-0498">Mitosis</keyword>
<evidence type="ECO:0000313" key="13">
    <source>
        <dbReference type="Proteomes" id="UP000594454"/>
    </source>
</evidence>
<evidence type="ECO:0000256" key="3">
    <source>
        <dbReference type="ARBA" id="ARBA00022490"/>
    </source>
</evidence>
<dbReference type="InterPro" id="IPR032733">
    <property type="entry name" value="HAUS3_N"/>
</dbReference>
<keyword evidence="7 10" id="KW-0175">Coiled coil</keyword>
<keyword evidence="4" id="KW-0132">Cell division</keyword>
<organism evidence="12 13">
    <name type="scientific">Hermetia illucens</name>
    <name type="common">Black soldier fly</name>
    <dbReference type="NCBI Taxonomy" id="343691"/>
    <lineage>
        <taxon>Eukaryota</taxon>
        <taxon>Metazoa</taxon>
        <taxon>Ecdysozoa</taxon>
        <taxon>Arthropoda</taxon>
        <taxon>Hexapoda</taxon>
        <taxon>Insecta</taxon>
        <taxon>Pterygota</taxon>
        <taxon>Neoptera</taxon>
        <taxon>Endopterygota</taxon>
        <taxon>Diptera</taxon>
        <taxon>Brachycera</taxon>
        <taxon>Stratiomyomorpha</taxon>
        <taxon>Stratiomyidae</taxon>
        <taxon>Hermetiinae</taxon>
        <taxon>Hermetia</taxon>
    </lineage>
</organism>
<evidence type="ECO:0000256" key="9">
    <source>
        <dbReference type="ARBA" id="ARBA00023306"/>
    </source>
</evidence>
<dbReference type="Pfam" id="PF14932">
    <property type="entry name" value="HAUS-augmin3"/>
    <property type="match status" value="1"/>
</dbReference>
<dbReference type="GO" id="GO:0051301">
    <property type="term" value="P:cell division"/>
    <property type="evidence" value="ECO:0007669"/>
    <property type="project" value="UniProtKB-KW"/>
</dbReference>
<evidence type="ECO:0000256" key="7">
    <source>
        <dbReference type="ARBA" id="ARBA00023054"/>
    </source>
</evidence>
<keyword evidence="13" id="KW-1185">Reference proteome</keyword>
<evidence type="ECO:0000256" key="5">
    <source>
        <dbReference type="ARBA" id="ARBA00022701"/>
    </source>
</evidence>
<evidence type="ECO:0000259" key="11">
    <source>
        <dbReference type="Pfam" id="PF14932"/>
    </source>
</evidence>
<sequence length="214" mass="25317">MGDLLKSNPIFTKLGFDESNQWILYADGMQNFFNWMANNITESNIPADAEIYEENNLKERAQWFDGEELEDMLESLEERHPGILSYTDKDLNNMKNEIRELEDMERSYMQLNEKLEKTKANLNREISDLELSVHDTENRLEQATCSAMEKAKELQEIQKNNLDLNAELRSCFTETQMPPLFIHEMPLDEYFTKSDLFQQYLKMYMKTNLKAKVQ</sequence>
<protein>
    <recommendedName>
        <fullName evidence="11">HAUS augmin-like complex subunit 3 N-terminal domain-containing protein</fullName>
    </recommendedName>
</protein>
<keyword evidence="3" id="KW-0963">Cytoplasm</keyword>
<feature type="domain" description="HAUS augmin-like complex subunit 3 N-terminal" evidence="11">
    <location>
        <begin position="22"/>
        <end position="213"/>
    </location>
</feature>
<dbReference type="EMBL" id="LR899009">
    <property type="protein sequence ID" value="CAD7076670.1"/>
    <property type="molecule type" value="Genomic_DNA"/>
</dbReference>
<dbReference type="InParanoid" id="A0A7R8U9J5"/>
<evidence type="ECO:0000256" key="2">
    <source>
        <dbReference type="ARBA" id="ARBA00009645"/>
    </source>
</evidence>
<evidence type="ECO:0000256" key="1">
    <source>
        <dbReference type="ARBA" id="ARBA00004186"/>
    </source>
</evidence>